<dbReference type="GO" id="GO:0006606">
    <property type="term" value="P:protein import into nucleus"/>
    <property type="evidence" value="ECO:0007669"/>
    <property type="project" value="InterPro"/>
</dbReference>
<protein>
    <recommendedName>
        <fullName evidence="3">Transcription factor Iwr1 domain-containing protein</fullName>
    </recommendedName>
</protein>
<feature type="compositionally biased region" description="Polar residues" evidence="2">
    <location>
        <begin position="198"/>
        <end position="217"/>
    </location>
</feature>
<dbReference type="InterPro" id="IPR040150">
    <property type="entry name" value="Iwr1"/>
</dbReference>
<gene>
    <name evidence="4" type="ORF">FH972_026718</name>
</gene>
<dbReference type="InterPro" id="IPR013883">
    <property type="entry name" value="TF_Iwr1_dom"/>
</dbReference>
<feature type="compositionally biased region" description="Polar residues" evidence="2">
    <location>
        <begin position="234"/>
        <end position="250"/>
    </location>
</feature>
<evidence type="ECO:0000256" key="2">
    <source>
        <dbReference type="SAM" id="MobiDB-lite"/>
    </source>
</evidence>
<dbReference type="PANTHER" id="PTHR28063">
    <property type="entry name" value="RNA POLYMERASE II NUCLEAR LOCALIZATION PROTEIN IWR1"/>
    <property type="match status" value="1"/>
</dbReference>
<dbReference type="Proteomes" id="UP000327013">
    <property type="component" value="Unassembled WGS sequence"/>
</dbReference>
<dbReference type="AlphaFoldDB" id="A0A5N6L7B9"/>
<feature type="region of interest" description="Disordered" evidence="2">
    <location>
        <begin position="289"/>
        <end position="322"/>
    </location>
</feature>
<organism evidence="4 5">
    <name type="scientific">Carpinus fangiana</name>
    <dbReference type="NCBI Taxonomy" id="176857"/>
    <lineage>
        <taxon>Eukaryota</taxon>
        <taxon>Viridiplantae</taxon>
        <taxon>Streptophyta</taxon>
        <taxon>Embryophyta</taxon>
        <taxon>Tracheophyta</taxon>
        <taxon>Spermatophyta</taxon>
        <taxon>Magnoliopsida</taxon>
        <taxon>eudicotyledons</taxon>
        <taxon>Gunneridae</taxon>
        <taxon>Pentapetalae</taxon>
        <taxon>rosids</taxon>
        <taxon>fabids</taxon>
        <taxon>Fagales</taxon>
        <taxon>Betulaceae</taxon>
        <taxon>Carpinus</taxon>
    </lineage>
</organism>
<evidence type="ECO:0000259" key="3">
    <source>
        <dbReference type="Pfam" id="PF08574"/>
    </source>
</evidence>
<keyword evidence="5" id="KW-1185">Reference proteome</keyword>
<evidence type="ECO:0000256" key="1">
    <source>
        <dbReference type="ARBA" id="ARBA00010218"/>
    </source>
</evidence>
<dbReference type="Pfam" id="PF08574">
    <property type="entry name" value="Iwr1"/>
    <property type="match status" value="1"/>
</dbReference>
<comment type="caution">
    <text evidence="4">The sequence shown here is derived from an EMBL/GenBank/DDBJ whole genome shotgun (WGS) entry which is preliminary data.</text>
</comment>
<evidence type="ECO:0000313" key="5">
    <source>
        <dbReference type="Proteomes" id="UP000327013"/>
    </source>
</evidence>
<feature type="compositionally biased region" description="Acidic residues" evidence="2">
    <location>
        <begin position="289"/>
        <end position="305"/>
    </location>
</feature>
<dbReference type="PANTHER" id="PTHR28063:SF1">
    <property type="entry name" value="RNA POLYMERASE II NUCLEAR LOCALIZATION PROTEIN IWR1"/>
    <property type="match status" value="1"/>
</dbReference>
<comment type="similarity">
    <text evidence="1">Belongs to the IWR1/SLC7A6OS family.</text>
</comment>
<reference evidence="4 5" key="1">
    <citation type="submission" date="2019-06" db="EMBL/GenBank/DDBJ databases">
        <title>A chromosomal-level reference genome of Carpinus fangiana (Coryloideae, Betulaceae).</title>
        <authorList>
            <person name="Yang X."/>
            <person name="Wang Z."/>
            <person name="Zhang L."/>
            <person name="Hao G."/>
            <person name="Liu J."/>
            <person name="Yang Y."/>
        </authorList>
    </citation>
    <scope>NUCLEOTIDE SEQUENCE [LARGE SCALE GENOMIC DNA]</scope>
    <source>
        <strain evidence="4">Cfa_2016G</strain>
        <tissue evidence="4">Leaf</tissue>
    </source>
</reference>
<feature type="compositionally biased region" description="Low complexity" evidence="2">
    <location>
        <begin position="105"/>
        <end position="116"/>
    </location>
</feature>
<proteinExistence type="inferred from homology"/>
<sequence>MSLPPAVLRIKRKRGDEPVDALCALQLDDSLPPPDEKLISNLADVQNASSASKRLMTEPNYVFRRHDVTTAPAAFHQEQQAAPSDKPEPMVEDCTQHGLTSHVISSPRSSSRKTPSLTVSQRSSPSNPTSHPRRFHLSKPSTLKSQEILTGSVRNHRSRRHPAATGTNVAVLVETRPRVPEVHAAPPLSAGPDAPNTPLETEQHLSQPTVATTTSLTDPPAQKRPSAKHIALDSTATAAETRRVGSSTMDTLPHGPAPTFNPEHGNIGYLVIDDSDEALWQTYASDLVPEEEEDDWDSEQDDENAENYYGADYPEEEVNSGEERVYRFRDEEYDLADASSSDGGVDDEVELWETYPRHAWKERTTSVHRGAARKAALTQQHVDAVAEDVAGLVQQLPARVHEQVAQRHQQPDAAVAARHELELVGAADPAHAPQEQAHVADLAQPVDVRVLLRRRQRGPVERVAEAEDDQRCVEQHPRPVQQVALLGHEDLAQEVQRVQRGLAGARRRGPDLLDAALGGGAVLRRDLAAELQGGAGEDLGVDDVDVERHVREVVHDGARLEDIALVLGCGGAQRRD</sequence>
<accession>A0A5N6L7B9</accession>
<feature type="domain" description="Transcription factor Iwr1" evidence="3">
    <location>
        <begin position="262"/>
        <end position="317"/>
    </location>
</feature>
<dbReference type="EMBL" id="VIBQ01000107">
    <property type="protein sequence ID" value="KAB8801897.1"/>
    <property type="molecule type" value="Genomic_DNA"/>
</dbReference>
<dbReference type="OrthoDB" id="6255506at2759"/>
<feature type="region of interest" description="Disordered" evidence="2">
    <location>
        <begin position="182"/>
        <end position="261"/>
    </location>
</feature>
<evidence type="ECO:0000313" key="4">
    <source>
        <dbReference type="EMBL" id="KAB8801897.1"/>
    </source>
</evidence>
<feature type="region of interest" description="Disordered" evidence="2">
    <location>
        <begin position="100"/>
        <end position="147"/>
    </location>
</feature>
<feature type="compositionally biased region" description="Polar residues" evidence="2">
    <location>
        <begin position="117"/>
        <end position="130"/>
    </location>
</feature>
<dbReference type="GO" id="GO:0005737">
    <property type="term" value="C:cytoplasm"/>
    <property type="evidence" value="ECO:0007669"/>
    <property type="project" value="TreeGrafter"/>
</dbReference>
<name>A0A5N6L7B9_9ROSI</name>